<dbReference type="Proteomes" id="UP001595926">
    <property type="component" value="Unassembled WGS sequence"/>
</dbReference>
<evidence type="ECO:0000313" key="3">
    <source>
        <dbReference type="EMBL" id="MFC4891723.1"/>
    </source>
</evidence>
<evidence type="ECO:0000256" key="1">
    <source>
        <dbReference type="SAM" id="SignalP"/>
    </source>
</evidence>
<dbReference type="RefSeq" id="WP_159240183.1">
    <property type="nucleotide sequence ID" value="NZ_JBHSJH010000001.1"/>
</dbReference>
<reference evidence="4" key="1">
    <citation type="journal article" date="2019" name="Int. J. Syst. Evol. Microbiol.">
        <title>The Global Catalogue of Microorganisms (GCM) 10K type strain sequencing project: providing services to taxonomists for standard genome sequencing and annotation.</title>
        <authorList>
            <consortium name="The Broad Institute Genomics Platform"/>
            <consortium name="The Broad Institute Genome Sequencing Center for Infectious Disease"/>
            <person name="Wu L."/>
            <person name="Ma J."/>
        </authorList>
    </citation>
    <scope>NUCLEOTIDE SEQUENCE [LARGE SCALE GENOMIC DNA]</scope>
    <source>
        <strain evidence="4">CGMCC 1.13718</strain>
    </source>
</reference>
<gene>
    <name evidence="3" type="ORF">ACFPDQ_01500</name>
</gene>
<feature type="chain" id="PRO_5046674322" evidence="1">
    <location>
        <begin position="22"/>
        <end position="152"/>
    </location>
</feature>
<proteinExistence type="predicted"/>
<sequence>MKKIILSLGVLSLLVTSYTFADEKPKEESVSLITVANNLDSAGYKNIYEIERKGKKYDVIVVNPNSGDKTKLVIDAKTGRVPKPIKINNIGVLKALAIAQENGCKNITKAENGRKAVEIKCTDKDRNKHTLIIDVQTGKVIKNRGKKEKSEK</sequence>
<evidence type="ECO:0000259" key="2">
    <source>
        <dbReference type="Pfam" id="PF13670"/>
    </source>
</evidence>
<feature type="domain" description="PepSY" evidence="2">
    <location>
        <begin position="10"/>
        <end position="81"/>
    </location>
</feature>
<dbReference type="EMBL" id="JBHSJH010000001">
    <property type="protein sequence ID" value="MFC4891723.1"/>
    <property type="molecule type" value="Genomic_DNA"/>
</dbReference>
<keyword evidence="4" id="KW-1185">Reference proteome</keyword>
<organism evidence="3 4">
    <name type="scientific">Pseudofrancisella aestuarii</name>
    <dbReference type="NCBI Taxonomy" id="2670347"/>
    <lineage>
        <taxon>Bacteria</taxon>
        <taxon>Pseudomonadati</taxon>
        <taxon>Pseudomonadota</taxon>
        <taxon>Gammaproteobacteria</taxon>
        <taxon>Thiotrichales</taxon>
        <taxon>Francisellaceae</taxon>
        <taxon>Pseudofrancisella</taxon>
    </lineage>
</organism>
<dbReference type="Pfam" id="PF13670">
    <property type="entry name" value="PepSY_2"/>
    <property type="match status" value="1"/>
</dbReference>
<protein>
    <submittedName>
        <fullName evidence="3">PepSY domain-containing protein</fullName>
    </submittedName>
</protein>
<feature type="signal peptide" evidence="1">
    <location>
        <begin position="1"/>
        <end position="21"/>
    </location>
</feature>
<comment type="caution">
    <text evidence="3">The sequence shown here is derived from an EMBL/GenBank/DDBJ whole genome shotgun (WGS) entry which is preliminary data.</text>
</comment>
<dbReference type="InterPro" id="IPR025711">
    <property type="entry name" value="PepSY"/>
</dbReference>
<accession>A0ABV9TAD7</accession>
<keyword evidence="1" id="KW-0732">Signal</keyword>
<evidence type="ECO:0000313" key="4">
    <source>
        <dbReference type="Proteomes" id="UP001595926"/>
    </source>
</evidence>
<name>A0ABV9TAD7_9GAMM</name>